<keyword evidence="1" id="KW-0645">Protease</keyword>
<dbReference type="GO" id="GO:0008233">
    <property type="term" value="F:peptidase activity"/>
    <property type="evidence" value="ECO:0007669"/>
    <property type="project" value="UniProtKB-KW"/>
</dbReference>
<evidence type="ECO:0000313" key="2">
    <source>
        <dbReference type="Proteomes" id="UP000238937"/>
    </source>
</evidence>
<proteinExistence type="predicted"/>
<keyword evidence="1" id="KW-0378">Hydrolase</keyword>
<name>A0A2T1GDE7_9CYAN</name>
<accession>A0A2T1GDE7</accession>
<evidence type="ECO:0000313" key="1">
    <source>
        <dbReference type="EMBL" id="PSB55496.1"/>
    </source>
</evidence>
<protein>
    <submittedName>
        <fullName evidence="1">Clan AA aspartic protease</fullName>
    </submittedName>
</protein>
<reference evidence="1 2" key="1">
    <citation type="submission" date="2018-03" db="EMBL/GenBank/DDBJ databases">
        <title>The ancient ancestry and fast evolution of plastids.</title>
        <authorList>
            <person name="Moore K.R."/>
            <person name="Magnabosco C."/>
            <person name="Momper L."/>
            <person name="Gold D.A."/>
            <person name="Bosak T."/>
            <person name="Fournier G.P."/>
        </authorList>
    </citation>
    <scope>NUCLEOTIDE SEQUENCE [LARGE SCALE GENOMIC DNA]</scope>
    <source>
        <strain evidence="1 2">CCALA 037</strain>
    </source>
</reference>
<dbReference type="OrthoDB" id="573359at2"/>
<organism evidence="1 2">
    <name type="scientific">Chamaesiphon polymorphus CCALA 037</name>
    <dbReference type="NCBI Taxonomy" id="2107692"/>
    <lineage>
        <taxon>Bacteria</taxon>
        <taxon>Bacillati</taxon>
        <taxon>Cyanobacteriota</taxon>
        <taxon>Cyanophyceae</taxon>
        <taxon>Gomontiellales</taxon>
        <taxon>Chamaesiphonaceae</taxon>
        <taxon>Chamaesiphon</taxon>
    </lineage>
</organism>
<dbReference type="GO" id="GO:0006508">
    <property type="term" value="P:proteolysis"/>
    <property type="evidence" value="ECO:0007669"/>
    <property type="project" value="UniProtKB-KW"/>
</dbReference>
<dbReference type="AlphaFoldDB" id="A0A2T1GDE7"/>
<dbReference type="EMBL" id="PVWO01000183">
    <property type="protein sequence ID" value="PSB55496.1"/>
    <property type="molecule type" value="Genomic_DNA"/>
</dbReference>
<keyword evidence="2" id="KW-1185">Reference proteome</keyword>
<sequence length="121" mass="12932">MINGIVIGRQPQVKVIVRISGYPDLEIGCVINTGFEGALTLPVAAIAKLQLPYVATINTNLANDENLATPVHRATVVWDGVELEVPVLAMGRRPQVGTLLLNNCNLNIDFSDGSILSIEAL</sequence>
<dbReference type="RefSeq" id="WP_106306162.1">
    <property type="nucleotide sequence ID" value="NZ_PVWO01000183.1"/>
</dbReference>
<gene>
    <name evidence="1" type="ORF">C7B77_14840</name>
</gene>
<comment type="caution">
    <text evidence="1">The sequence shown here is derived from an EMBL/GenBank/DDBJ whole genome shotgun (WGS) entry which is preliminary data.</text>
</comment>
<dbReference type="Proteomes" id="UP000238937">
    <property type="component" value="Unassembled WGS sequence"/>
</dbReference>